<dbReference type="InterPro" id="IPR025709">
    <property type="entry name" value="Leu_tRNA-synth_edit"/>
</dbReference>
<evidence type="ECO:0000259" key="10">
    <source>
        <dbReference type="PROSITE" id="PS51186"/>
    </source>
</evidence>
<dbReference type="Proteomes" id="UP000321934">
    <property type="component" value="Chromosome"/>
</dbReference>
<evidence type="ECO:0000256" key="8">
    <source>
        <dbReference type="ARBA" id="ARBA00047469"/>
    </source>
</evidence>
<evidence type="ECO:0000256" key="9">
    <source>
        <dbReference type="HAMAP-Rule" id="MF_00049"/>
    </source>
</evidence>
<dbReference type="PROSITE" id="PS51186">
    <property type="entry name" value="GNAT"/>
    <property type="match status" value="4"/>
</dbReference>
<keyword evidence="6 9" id="KW-0648">Protein biosynthesis</keyword>
<dbReference type="InterPro" id="IPR013155">
    <property type="entry name" value="M/V/L/I-tRNA-synth_anticd-bd"/>
</dbReference>
<dbReference type="FunFam" id="3.40.50.620:FF:000056">
    <property type="entry name" value="Leucine--tRNA ligase"/>
    <property type="match status" value="1"/>
</dbReference>
<protein>
    <recommendedName>
        <fullName evidence="9">Leucine--tRNA ligase</fullName>
        <ecNumber evidence="9">6.1.1.4</ecNumber>
    </recommendedName>
    <alternativeName>
        <fullName evidence="9">Leucyl-tRNA synthetase</fullName>
        <shortName evidence="9">LeuRS</shortName>
    </alternativeName>
</protein>
<dbReference type="Pfam" id="PF00133">
    <property type="entry name" value="tRNA-synt_1"/>
    <property type="match status" value="3"/>
</dbReference>
<dbReference type="InterPro" id="IPR002302">
    <property type="entry name" value="Leu-tRNA-ligase"/>
</dbReference>
<keyword evidence="5 9" id="KW-0067">ATP-binding</keyword>
<dbReference type="Pfam" id="PF13302">
    <property type="entry name" value="Acetyltransf_3"/>
    <property type="match status" value="4"/>
</dbReference>
<dbReference type="SUPFAM" id="SSF55729">
    <property type="entry name" value="Acyl-CoA N-acyltransferases (Nat)"/>
    <property type="match status" value="4"/>
</dbReference>
<evidence type="ECO:0000256" key="7">
    <source>
        <dbReference type="ARBA" id="ARBA00023146"/>
    </source>
</evidence>
<feature type="domain" description="N-acetyltransferase" evidence="10">
    <location>
        <begin position="929"/>
        <end position="1088"/>
    </location>
</feature>
<accession>A0A5B8XIX2</accession>
<evidence type="ECO:0000256" key="5">
    <source>
        <dbReference type="ARBA" id="ARBA00022840"/>
    </source>
</evidence>
<dbReference type="InterPro" id="IPR001412">
    <property type="entry name" value="aa-tRNA-synth_I_CS"/>
</dbReference>
<dbReference type="InterPro" id="IPR014729">
    <property type="entry name" value="Rossmann-like_a/b/a_fold"/>
</dbReference>
<feature type="domain" description="N-acetyltransferase" evidence="10">
    <location>
        <begin position="246"/>
        <end position="405"/>
    </location>
</feature>
<dbReference type="CDD" id="cd00812">
    <property type="entry name" value="LeuRS_core"/>
    <property type="match status" value="1"/>
</dbReference>
<keyword evidence="12" id="KW-1185">Reference proteome</keyword>
<sequence length="1569" mass="179892">MAKNIENYNFSETEKKWQKYWNEHNYFSNLEIKNKYYVLEMLPYPSGNLHMGHVLNYTIGDALARFKKMSGYDIIRPMGWDAFGLPAENTAIENGVHPEKWTLENIARMKAQINKLGFMIDWNREVTTCLPEYYKHQQKIFVDMVNSGLAYQKESMVNWDPVDQTVLSNEQVENGRGWRSGALVEKKTLRQWFFKITKYQEELLNEIENLKGWPEKIRAMQTNWIGKSEGAEVDFEITNLIETENFIIRPINTGDLDNLHGLYSDAEVMKYSQKHCKNKAETAKFLDDYVKECKNCGVGQYAIFAKNTGEFVGRAGNCVIENREYKIAISYFLHKKFWGQGFGAEISRAICVKTFDKYDKIGIAVMPGNTASEKLAKKLGSKFDREIEINVIKYNNFLLKKEDFYSENSVTIFKNDEFLIRSITKNDSDILRDLLSEKNGIQPSENFNVDESISRNIDRFTKIGLAKFLIFDLKTSDLIGLCGFHMCHNPCGNRLPKDFISSEISPSLKEKLGNKDGCSYEFELGYRLKKSYCGKGIATKISNIVLNYAFEKYPKLNKIIAYIDEKNLASKRVLEKNGFNLITKVETQEYGMEDFFVLEKCNFKQNHSSTDKIRIFTTRPDTLFGASFVAISPNHPIAGKIAKTSDEIREFIEKCNKGSVSEADIETREKEGIFTGLFVDNPAINIAKAEGFEIECAKIPVWIANFVLMDYGTGAIFGCPAHDERDFEFAKKYNLPIKNVVAIDENIVFETEKFYVKKFIKNDYENLLTLEKELWNNDFTPHNNAINAIGVEEFTRQELDKFVNCRHYFSTFAIVSKKSREFVGKVNIDRDHSLDTLKHYAKNDIDLGYAILQKFQNQGIATEISLGALKYLENIAINNRIFATHKPENVASQKVLEKTGFTHIGKFEANGGEWMWYEFCKNILTTQRLKITPSCQKDAIEIEKMYSNCDDAKFFTGYTLNAENDVKNEAGSMKFTIRDKENGNFIGRAQLSSFENEGGERFFNENETEVIYFIAKEHRGCKYSGEILDAICDFAFSKLGKKRLVAVIDSENKISEITLKKCGFKEYKRGNFEKYGSEIAFILEKNDYKVVADEKPMCDEGFASNSYFLDSLVTKDAKRKMIAMLEKYNVGEGKTTYRLKDWGVSRQRYWGCPIPVVYCENCGVVCEKAENLPILLPDDTQFDGKGNPLANHPSWKNCKCPKCGKNATRETDTLDTFVDSSWYFARYLDAKNTENPFDQNIINYQMPVDQYIGGAEHAVLHLLYARFFTKALYDMGYLNLKSHKNEPFTRLLNQGMVLHETYKDEDGKYVFPSDVFEKDGQFFHQNGGKITVGEPIKMSKSKKNVINPDDMVEIYGADSVRLFVLSDSPVDKDFPWSKAGINGAFKYINKLYKTAFIVKNIAESCDAVDEKIAKNLEKQTHKTIAFCKERIENFGFNKTIAKVRELHNMLDEIKYDARCKKQIFEAFSAMICILSPIIPHLACEIAEICGFKIDKYPDFKQELIVDDEIIIAVQINGKLRGQVMVNPEITQNECLEIALANADIAKYVSDKSAIKKVIFIKGKILSIVI</sequence>
<reference evidence="11 12" key="1">
    <citation type="journal article" date="2019" name="ISME J.">
        <title>Deianiraea, an extracellular bacterium associated with the ciliate Paramecium, suggests an alternative scenario for the evolution of Rickettsiales.</title>
        <authorList>
            <person name="Castelli M."/>
            <person name="Sabaneyeva E."/>
            <person name="Lanzoni O."/>
            <person name="Lebedeva N."/>
            <person name="Floriano A.M."/>
            <person name="Gaiarsa S."/>
            <person name="Benken K."/>
            <person name="Modeo L."/>
            <person name="Bandi C."/>
            <person name="Potekhin A."/>
            <person name="Sassera D."/>
            <person name="Petroni G."/>
        </authorList>
    </citation>
    <scope>NUCLEOTIDE SEQUENCE [LARGE SCALE GENOMIC DNA]</scope>
    <source>
        <strain evidence="11">CyL4-1</strain>
    </source>
</reference>
<gene>
    <name evidence="9" type="primary">leuS</name>
    <name evidence="11" type="ORF">Deia_00789</name>
</gene>
<dbReference type="PANTHER" id="PTHR43740">
    <property type="entry name" value="LEUCYL-TRNA SYNTHETASE"/>
    <property type="match status" value="1"/>
</dbReference>
<dbReference type="InterPro" id="IPR000182">
    <property type="entry name" value="GNAT_dom"/>
</dbReference>
<dbReference type="GO" id="GO:0016747">
    <property type="term" value="F:acyltransferase activity, transferring groups other than amino-acyl groups"/>
    <property type="evidence" value="ECO:0007669"/>
    <property type="project" value="InterPro"/>
</dbReference>
<dbReference type="Pfam" id="PF08264">
    <property type="entry name" value="Anticodon_1"/>
    <property type="match status" value="1"/>
</dbReference>
<dbReference type="Pfam" id="PF13603">
    <property type="entry name" value="tRNA-synt_1_2"/>
    <property type="match status" value="1"/>
</dbReference>
<dbReference type="InterPro" id="IPR016181">
    <property type="entry name" value="Acyl_CoA_acyltransferase"/>
</dbReference>
<name>A0A5B8XIX2_9RICK</name>
<keyword evidence="3 9" id="KW-0436">Ligase</keyword>
<dbReference type="SUPFAM" id="SSF52374">
    <property type="entry name" value="Nucleotidylyl transferase"/>
    <property type="match status" value="1"/>
</dbReference>
<dbReference type="InterPro" id="IPR009080">
    <property type="entry name" value="tRNAsynth_Ia_anticodon-bd"/>
</dbReference>
<feature type="binding site" evidence="9">
    <location>
        <position position="1340"/>
    </location>
    <ligand>
        <name>ATP</name>
        <dbReference type="ChEBI" id="CHEBI:30616"/>
    </ligand>
</feature>
<comment type="similarity">
    <text evidence="1 9">Belongs to the class-I aminoacyl-tRNA synthetase family.</text>
</comment>
<evidence type="ECO:0000256" key="3">
    <source>
        <dbReference type="ARBA" id="ARBA00022598"/>
    </source>
</evidence>
<dbReference type="InterPro" id="IPR002300">
    <property type="entry name" value="aa-tRNA-synth_Ia"/>
</dbReference>
<dbReference type="Gene3D" id="2.20.28.290">
    <property type="match status" value="1"/>
</dbReference>
<dbReference type="GO" id="GO:0004823">
    <property type="term" value="F:leucine-tRNA ligase activity"/>
    <property type="evidence" value="ECO:0007669"/>
    <property type="project" value="UniProtKB-UniRule"/>
</dbReference>
<feature type="domain" description="N-acetyltransferase" evidence="10">
    <location>
        <begin position="418"/>
        <end position="604"/>
    </location>
</feature>
<feature type="short sequence motif" description="'HIGH' region" evidence="9">
    <location>
        <begin position="43"/>
        <end position="53"/>
    </location>
</feature>
<feature type="short sequence motif" description="'KMSKS' region" evidence="9">
    <location>
        <begin position="1337"/>
        <end position="1341"/>
    </location>
</feature>
<dbReference type="HAMAP" id="MF_00049_B">
    <property type="entry name" value="Leu_tRNA_synth_B"/>
    <property type="match status" value="1"/>
</dbReference>
<evidence type="ECO:0000256" key="1">
    <source>
        <dbReference type="ARBA" id="ARBA00005594"/>
    </source>
</evidence>
<organism evidence="11 12">
    <name type="scientific">Candidatus Deianiraea vastatrix</name>
    <dbReference type="NCBI Taxonomy" id="2163644"/>
    <lineage>
        <taxon>Bacteria</taxon>
        <taxon>Pseudomonadati</taxon>
        <taxon>Pseudomonadota</taxon>
        <taxon>Alphaproteobacteria</taxon>
        <taxon>Rickettsiales</taxon>
        <taxon>Candidatus Deianiraeaceae</taxon>
        <taxon>Candidatus Deianiraea</taxon>
    </lineage>
</organism>
<evidence type="ECO:0000313" key="11">
    <source>
        <dbReference type="EMBL" id="QED23577.1"/>
    </source>
</evidence>
<proteinExistence type="inferred from homology"/>
<dbReference type="SUPFAM" id="SSF50677">
    <property type="entry name" value="ValRS/IleRS/LeuRS editing domain"/>
    <property type="match status" value="1"/>
</dbReference>
<dbReference type="FunFam" id="1.10.730.10:FF:000002">
    <property type="entry name" value="Leucine--tRNA ligase"/>
    <property type="match status" value="1"/>
</dbReference>
<dbReference type="GO" id="GO:0006429">
    <property type="term" value="P:leucyl-tRNA aminoacylation"/>
    <property type="evidence" value="ECO:0007669"/>
    <property type="project" value="UniProtKB-UniRule"/>
</dbReference>
<evidence type="ECO:0000313" key="12">
    <source>
        <dbReference type="Proteomes" id="UP000321934"/>
    </source>
</evidence>
<evidence type="ECO:0000256" key="6">
    <source>
        <dbReference type="ARBA" id="ARBA00022917"/>
    </source>
</evidence>
<keyword evidence="2 9" id="KW-0963">Cytoplasm</keyword>
<keyword evidence="7 9" id="KW-0030">Aminoacyl-tRNA synthetase</keyword>
<dbReference type="GO" id="GO:0005524">
    <property type="term" value="F:ATP binding"/>
    <property type="evidence" value="ECO:0007669"/>
    <property type="project" value="UniProtKB-UniRule"/>
</dbReference>
<dbReference type="InterPro" id="IPR009008">
    <property type="entry name" value="Val/Leu/Ile-tRNA-synth_edit"/>
</dbReference>
<dbReference type="Gene3D" id="3.40.50.620">
    <property type="entry name" value="HUPs"/>
    <property type="match status" value="2"/>
</dbReference>
<dbReference type="SUPFAM" id="SSF47323">
    <property type="entry name" value="Anticodon-binding domain of a subclass of class I aminoacyl-tRNA synthetases"/>
    <property type="match status" value="1"/>
</dbReference>
<dbReference type="PROSITE" id="PS00178">
    <property type="entry name" value="AA_TRNA_LIGASE_I"/>
    <property type="match status" value="1"/>
</dbReference>
<comment type="subcellular location">
    <subcellularLocation>
        <location evidence="9">Cytoplasm</location>
    </subcellularLocation>
</comment>
<feature type="domain" description="N-acetyltransferase" evidence="10">
    <location>
        <begin position="758"/>
        <end position="920"/>
    </location>
</feature>
<comment type="catalytic activity">
    <reaction evidence="8 9">
        <text>tRNA(Leu) + L-leucine + ATP = L-leucyl-tRNA(Leu) + AMP + diphosphate</text>
        <dbReference type="Rhea" id="RHEA:11688"/>
        <dbReference type="Rhea" id="RHEA-COMP:9613"/>
        <dbReference type="Rhea" id="RHEA-COMP:9622"/>
        <dbReference type="ChEBI" id="CHEBI:30616"/>
        <dbReference type="ChEBI" id="CHEBI:33019"/>
        <dbReference type="ChEBI" id="CHEBI:57427"/>
        <dbReference type="ChEBI" id="CHEBI:78442"/>
        <dbReference type="ChEBI" id="CHEBI:78494"/>
        <dbReference type="ChEBI" id="CHEBI:456215"/>
        <dbReference type="EC" id="6.1.1.4"/>
    </reaction>
</comment>
<dbReference type="Gene3D" id="1.10.730.10">
    <property type="entry name" value="Isoleucyl-tRNA Synthetase, Domain 1"/>
    <property type="match status" value="1"/>
</dbReference>
<dbReference type="Gene3D" id="3.10.20.590">
    <property type="match status" value="1"/>
</dbReference>
<dbReference type="Gene3D" id="3.90.740.10">
    <property type="entry name" value="Valyl/Leucyl/Isoleucyl-tRNA synthetase, editing domain"/>
    <property type="match status" value="1"/>
</dbReference>
<dbReference type="PANTHER" id="PTHR43740:SF2">
    <property type="entry name" value="LEUCINE--TRNA LIGASE, MITOCHONDRIAL"/>
    <property type="match status" value="1"/>
</dbReference>
<dbReference type="EMBL" id="CP029077">
    <property type="protein sequence ID" value="QED23577.1"/>
    <property type="molecule type" value="Genomic_DNA"/>
</dbReference>
<evidence type="ECO:0000256" key="4">
    <source>
        <dbReference type="ARBA" id="ARBA00022741"/>
    </source>
</evidence>
<dbReference type="GO" id="GO:0005737">
    <property type="term" value="C:cytoplasm"/>
    <property type="evidence" value="ECO:0007669"/>
    <property type="project" value="UniProtKB-SubCell"/>
</dbReference>
<dbReference type="FunFam" id="3.40.50.620:FF:000003">
    <property type="entry name" value="Leucine--tRNA ligase"/>
    <property type="match status" value="1"/>
</dbReference>
<dbReference type="EC" id="6.1.1.4" evidence="9"/>
<dbReference type="GO" id="GO:0002161">
    <property type="term" value="F:aminoacyl-tRNA deacylase activity"/>
    <property type="evidence" value="ECO:0007669"/>
    <property type="project" value="InterPro"/>
</dbReference>
<dbReference type="Gene3D" id="3.40.630.30">
    <property type="match status" value="4"/>
</dbReference>
<keyword evidence="4 9" id="KW-0547">Nucleotide-binding</keyword>
<dbReference type="PRINTS" id="PR00985">
    <property type="entry name" value="TRNASYNTHLEU"/>
</dbReference>
<evidence type="ECO:0000256" key="2">
    <source>
        <dbReference type="ARBA" id="ARBA00022490"/>
    </source>
</evidence>